<evidence type="ECO:0000313" key="2">
    <source>
        <dbReference type="EMBL" id="RTQ47592.1"/>
    </source>
</evidence>
<keyword evidence="1" id="KW-0732">Signal</keyword>
<dbReference type="RefSeq" id="WP_126694843.1">
    <property type="nucleotide sequence ID" value="NZ_RXOF01000012.1"/>
</dbReference>
<accession>A0A431TZP2</accession>
<name>A0A431TZP2_9BACT</name>
<keyword evidence="3" id="KW-1185">Reference proteome</keyword>
<protein>
    <submittedName>
        <fullName evidence="2">Uncharacterized protein</fullName>
    </submittedName>
</protein>
<proteinExistence type="predicted"/>
<feature type="signal peptide" evidence="1">
    <location>
        <begin position="1"/>
        <end position="21"/>
    </location>
</feature>
<feature type="chain" id="PRO_5019215592" evidence="1">
    <location>
        <begin position="22"/>
        <end position="385"/>
    </location>
</feature>
<gene>
    <name evidence="2" type="ORF">EJV47_19450</name>
</gene>
<dbReference type="AlphaFoldDB" id="A0A431TZP2"/>
<dbReference type="OrthoDB" id="1488726at2"/>
<organism evidence="2 3">
    <name type="scientific">Hymenobacter gummosus</name>
    <dbReference type="NCBI Taxonomy" id="1776032"/>
    <lineage>
        <taxon>Bacteria</taxon>
        <taxon>Pseudomonadati</taxon>
        <taxon>Bacteroidota</taxon>
        <taxon>Cytophagia</taxon>
        <taxon>Cytophagales</taxon>
        <taxon>Hymenobacteraceae</taxon>
        <taxon>Hymenobacter</taxon>
    </lineage>
</organism>
<sequence length="385" mass="40455">MRLFRLTSVLLGGAWALTCLGACQRDTAPTETAAAAAAEAVAAATAGPAPAAPRRDWHRLQRRTSLRAPLIRYRAVRRPAAAALAAAELPSEAHLFDFTLKPSEFFRIDPNQPAEVRGREGTVLRLPALALVDERQRPVKEPVWVELKECFSLADLLLSDCISTDAAGAPMQTGGMLLVRASTGRGQRLRLAPGQTLDITLPEEYATAGRQLYHSPDRRSWAAVPVEALPASGPAYAQATPLNGSAGVAAESSATASSNLLSSAGEGLPAATLRSAELGWLTCLRSWAGAGSIGLLVPADVDEHTTVRLVFPESGVILAGAPQAGGYAFTGLPAQQRAVLVGLRYEGGNSYLAVQPLKAGLGADTLQFREASLGEIEEQLADLGR</sequence>
<comment type="caution">
    <text evidence="2">The sequence shown here is derived from an EMBL/GenBank/DDBJ whole genome shotgun (WGS) entry which is preliminary data.</text>
</comment>
<dbReference type="EMBL" id="RXOF01000012">
    <property type="protein sequence ID" value="RTQ47592.1"/>
    <property type="molecule type" value="Genomic_DNA"/>
</dbReference>
<reference evidence="2 3" key="1">
    <citation type="submission" date="2018-12" db="EMBL/GenBank/DDBJ databases">
        <title>Hymenobacter gummosus sp. nov., isolated from a spring.</title>
        <authorList>
            <person name="Nie L."/>
        </authorList>
    </citation>
    <scope>NUCLEOTIDE SEQUENCE [LARGE SCALE GENOMIC DNA]</scope>
    <source>
        <strain evidence="2 3">KCTC 52166</strain>
    </source>
</reference>
<dbReference type="Proteomes" id="UP000282184">
    <property type="component" value="Unassembled WGS sequence"/>
</dbReference>
<evidence type="ECO:0000313" key="3">
    <source>
        <dbReference type="Proteomes" id="UP000282184"/>
    </source>
</evidence>
<evidence type="ECO:0000256" key="1">
    <source>
        <dbReference type="SAM" id="SignalP"/>
    </source>
</evidence>